<reference evidence="5" key="1">
    <citation type="submission" date="2020-08" db="EMBL/GenBank/DDBJ databases">
        <authorList>
            <person name="Cejkova D."/>
            <person name="Kubasova T."/>
            <person name="Jahodarova E."/>
            <person name="Rychlik I."/>
        </authorList>
    </citation>
    <scope>NUCLEOTIDE SEQUENCE</scope>
    <source>
        <strain evidence="5">An824</strain>
    </source>
</reference>
<accession>A0A939B6P6</accession>
<reference evidence="5" key="2">
    <citation type="journal article" date="2021" name="Sci. Rep.">
        <title>The distribution of antibiotic resistance genes in chicken gut microbiota commensals.</title>
        <authorList>
            <person name="Juricova H."/>
            <person name="Matiasovicova J."/>
            <person name="Kubasova T."/>
            <person name="Cejkova D."/>
            <person name="Rychlik I."/>
        </authorList>
    </citation>
    <scope>NUCLEOTIDE SEQUENCE</scope>
    <source>
        <strain evidence="5">An824</strain>
    </source>
</reference>
<dbReference type="NCBIfam" id="TIGR03302">
    <property type="entry name" value="OM_YfiO"/>
    <property type="match status" value="1"/>
</dbReference>
<gene>
    <name evidence="5" type="primary">bamD</name>
    <name evidence="5" type="ORF">H6A34_01040</name>
</gene>
<dbReference type="InterPro" id="IPR017689">
    <property type="entry name" value="BamD"/>
</dbReference>
<proteinExistence type="predicted"/>
<evidence type="ECO:0000256" key="1">
    <source>
        <dbReference type="ARBA" id="ARBA00022729"/>
    </source>
</evidence>
<keyword evidence="6" id="KW-1185">Reference proteome</keyword>
<dbReference type="PROSITE" id="PS51257">
    <property type="entry name" value="PROKAR_LIPOPROTEIN"/>
    <property type="match status" value="1"/>
</dbReference>
<keyword evidence="2" id="KW-0472">Membrane</keyword>
<protein>
    <submittedName>
        <fullName evidence="5">Outer membrane protein assembly factor BamD</fullName>
    </submittedName>
</protein>
<evidence type="ECO:0000313" key="6">
    <source>
        <dbReference type="Proteomes" id="UP000706891"/>
    </source>
</evidence>
<keyword evidence="1" id="KW-0732">Signal</keyword>
<dbReference type="SUPFAM" id="SSF48452">
    <property type="entry name" value="TPR-like"/>
    <property type="match status" value="1"/>
</dbReference>
<dbReference type="InterPro" id="IPR039565">
    <property type="entry name" value="BamD-like"/>
</dbReference>
<comment type="caution">
    <text evidence="5">The sequence shown here is derived from an EMBL/GenBank/DDBJ whole genome shotgun (WGS) entry which is preliminary data.</text>
</comment>
<dbReference type="Pfam" id="PF13525">
    <property type="entry name" value="YfiO"/>
    <property type="match status" value="1"/>
</dbReference>
<organism evidence="5 6">
    <name type="scientific">Marseilla massiliensis</name>
    <dbReference type="NCBI Taxonomy" id="1841864"/>
    <lineage>
        <taxon>Bacteria</taxon>
        <taxon>Pseudomonadati</taxon>
        <taxon>Bacteroidota</taxon>
        <taxon>Bacteroidia</taxon>
        <taxon>Bacteroidales</taxon>
        <taxon>Prevotellaceae</taxon>
        <taxon>Marseilla</taxon>
    </lineage>
</organism>
<dbReference type="AlphaFoldDB" id="A0A939B6P6"/>
<evidence type="ECO:0000256" key="3">
    <source>
        <dbReference type="ARBA" id="ARBA00023237"/>
    </source>
</evidence>
<dbReference type="EMBL" id="JACJJG010000002">
    <property type="protein sequence ID" value="MBM6672478.1"/>
    <property type="molecule type" value="Genomic_DNA"/>
</dbReference>
<dbReference type="InterPro" id="IPR011990">
    <property type="entry name" value="TPR-like_helical_dom_sf"/>
</dbReference>
<dbReference type="Gene3D" id="1.25.40.10">
    <property type="entry name" value="Tetratricopeptide repeat domain"/>
    <property type="match status" value="1"/>
</dbReference>
<dbReference type="RefSeq" id="WP_205102916.1">
    <property type="nucleotide sequence ID" value="NZ_JACJJG010000002.1"/>
</dbReference>
<evidence type="ECO:0000259" key="4">
    <source>
        <dbReference type="Pfam" id="PF13525"/>
    </source>
</evidence>
<dbReference type="Proteomes" id="UP000706891">
    <property type="component" value="Unassembled WGS sequence"/>
</dbReference>
<sequence>MKKNVLITIFAVIIFSGCAHEFNQVYKSQDYAYKYEFAKERFANGKYAQAITLLQELVTIQKGTDNAEESLYMLAMAQYCDMDYEGAAMTFKKYRQSYPKGIYAEMASFYIGESLYMSTPEPRLDQTQTVNAIAAFQEYLDIYPEAKLKDKAQNRLFELQDKLVRKELYSAQLYYNLGTYFGNCTSGGSNYEACIITAQNAINDYPYSSLREDFALLIMKSKFELAEQSVEEKKIDRYRDAEDECYGFLNEYPESKNKKLAEKYIASCKKYTGEN</sequence>
<keyword evidence="3" id="KW-0998">Cell outer membrane</keyword>
<evidence type="ECO:0000313" key="5">
    <source>
        <dbReference type="EMBL" id="MBM6672478.1"/>
    </source>
</evidence>
<name>A0A939B6P6_9BACT</name>
<feature type="domain" description="Outer membrane lipoprotein BamD-like" evidence="4">
    <location>
        <begin position="35"/>
        <end position="181"/>
    </location>
</feature>
<evidence type="ECO:0000256" key="2">
    <source>
        <dbReference type="ARBA" id="ARBA00023136"/>
    </source>
</evidence>